<feature type="transmembrane region" description="Helical" evidence="2">
    <location>
        <begin position="770"/>
        <end position="788"/>
    </location>
</feature>
<evidence type="ECO:0008006" key="5">
    <source>
        <dbReference type="Google" id="ProtNLM"/>
    </source>
</evidence>
<feature type="transmembrane region" description="Helical" evidence="2">
    <location>
        <begin position="794"/>
        <end position="814"/>
    </location>
</feature>
<evidence type="ECO:0000256" key="2">
    <source>
        <dbReference type="SAM" id="Phobius"/>
    </source>
</evidence>
<keyword evidence="2" id="KW-0812">Transmembrane</keyword>
<sequence>MTLLLLALLVLGLVLLARLGSLTREMQGLRERLAALERQAGARASAQATPEAEDAPVARPGPAEERGPTPEPPAALPTPAGSPWPEDQEVSRPPARAPLSSRTVFAVLGAAVTLVGAAWFLAALARSGLLTREVLLGLAALLAASLYAAAGRTAPVIGEALRGLGYGILALCLGALVGAGVAPAGTVLAAILVLSLAVGVHGTVQGRLLGTATALSGASLSTWLLADNLGDPTLPGLALLGVAAGTVLAERRLNPAGSALLAPLPAAGLLGLIVTTRVHDQPGHPLLWALLLLGAVGAALAVGLRPGTAGKEASLRPPLAAAGVLLAGLAGAAPLLQPLEEGRGLPGGLPTTALLLVGAVCTGLALWLHRLGERRRPGTALLRDAVLGVGVGTLGGALALGMEGWRPSTRLLGLASGVALLGSWLRSRVWRWVGAAALGMLLADHLLHPWPSSLVVAGLALGSGLALAGRAGAAVTGVAAAVLLRAVSAPSGVLGELDAGPRFLAAAGVVVVLSALTLGLERWGQERFARTLVWGALAAGALLVPLGLAHAGSAWQVAAHGLLSGGLLYALAAVHRPLLPPRWRGGLEGAGVATAALGLLVWTQEGDGEERAALLLALLTVGVALLPGESRWFWRAWPLLALAVLVSVASMLTGPRDPGAGLWLLLGALGTGAALWLLVTLAGLRWLARRPDPRGDTARAASLVAPPLLQDGLWPGLALVLLALGGRTAELLVRGEGPLTFTLTSTVVLLAASVALLVQARQLGHPLRWWVALATFGLGALKLVFVDLDDLGGLFRGAATALLGLLLLGIGQLAPRPEEEPAES</sequence>
<feature type="transmembrane region" description="Helical" evidence="2">
    <location>
        <begin position="348"/>
        <end position="368"/>
    </location>
</feature>
<organism evidence="3 4">
    <name type="scientific">Deinococcus carri</name>
    <dbReference type="NCBI Taxonomy" id="1211323"/>
    <lineage>
        <taxon>Bacteria</taxon>
        <taxon>Thermotogati</taxon>
        <taxon>Deinococcota</taxon>
        <taxon>Deinococci</taxon>
        <taxon>Deinococcales</taxon>
        <taxon>Deinococcaceae</taxon>
        <taxon>Deinococcus</taxon>
    </lineage>
</organism>
<dbReference type="RefSeq" id="WP_345467491.1">
    <property type="nucleotide sequence ID" value="NZ_BAABRP010000020.1"/>
</dbReference>
<evidence type="ECO:0000313" key="3">
    <source>
        <dbReference type="EMBL" id="GAA5514585.1"/>
    </source>
</evidence>
<keyword evidence="2" id="KW-1133">Transmembrane helix</keyword>
<accession>A0ABP9WCX1</accession>
<comment type="caution">
    <text evidence="3">The sequence shown here is derived from an EMBL/GenBank/DDBJ whole genome shotgun (WGS) entry which is preliminary data.</text>
</comment>
<feature type="region of interest" description="Disordered" evidence="1">
    <location>
        <begin position="40"/>
        <end position="95"/>
    </location>
</feature>
<keyword evidence="2" id="KW-0472">Membrane</keyword>
<feature type="transmembrane region" description="Helical" evidence="2">
    <location>
        <begin position="503"/>
        <end position="520"/>
    </location>
</feature>
<feature type="transmembrane region" description="Helical" evidence="2">
    <location>
        <begin position="232"/>
        <end position="249"/>
    </location>
</feature>
<feature type="transmembrane region" description="Helical" evidence="2">
    <location>
        <begin position="103"/>
        <end position="122"/>
    </location>
</feature>
<feature type="transmembrane region" description="Helical" evidence="2">
    <location>
        <begin position="256"/>
        <end position="274"/>
    </location>
</feature>
<protein>
    <recommendedName>
        <fullName evidence="5">DUF2339 domain-containing protein</fullName>
    </recommendedName>
</protein>
<feature type="transmembrane region" description="Helical" evidence="2">
    <location>
        <begin position="319"/>
        <end position="336"/>
    </location>
</feature>
<feature type="transmembrane region" description="Helical" evidence="2">
    <location>
        <begin position="286"/>
        <end position="307"/>
    </location>
</feature>
<feature type="transmembrane region" description="Helical" evidence="2">
    <location>
        <begin position="532"/>
        <end position="551"/>
    </location>
</feature>
<feature type="transmembrane region" description="Helical" evidence="2">
    <location>
        <begin position="633"/>
        <end position="654"/>
    </location>
</feature>
<name>A0ABP9WCX1_9DEIO</name>
<reference evidence="3 4" key="1">
    <citation type="submission" date="2024-02" db="EMBL/GenBank/DDBJ databases">
        <title>Deinococcus carri NBRC 110142.</title>
        <authorList>
            <person name="Ichikawa N."/>
            <person name="Katano-Makiyama Y."/>
            <person name="Hidaka K."/>
        </authorList>
    </citation>
    <scope>NUCLEOTIDE SEQUENCE [LARGE SCALE GENOMIC DNA]</scope>
    <source>
        <strain evidence="3 4">NBRC 110142</strain>
    </source>
</reference>
<evidence type="ECO:0000313" key="4">
    <source>
        <dbReference type="Proteomes" id="UP001401887"/>
    </source>
</evidence>
<feature type="transmembrane region" description="Helical" evidence="2">
    <location>
        <begin position="738"/>
        <end position="758"/>
    </location>
</feature>
<gene>
    <name evidence="3" type="ORF">Dcar01_03341</name>
</gene>
<evidence type="ECO:0000256" key="1">
    <source>
        <dbReference type="SAM" id="MobiDB-lite"/>
    </source>
</evidence>
<feature type="transmembrane region" description="Helical" evidence="2">
    <location>
        <begin position="380"/>
        <end position="402"/>
    </location>
</feature>
<proteinExistence type="predicted"/>
<feature type="transmembrane region" description="Helical" evidence="2">
    <location>
        <begin position="708"/>
        <end position="726"/>
    </location>
</feature>
<feature type="transmembrane region" description="Helical" evidence="2">
    <location>
        <begin position="166"/>
        <end position="196"/>
    </location>
</feature>
<feature type="transmembrane region" description="Helical" evidence="2">
    <location>
        <begin position="454"/>
        <end position="483"/>
    </location>
</feature>
<dbReference type="EMBL" id="BAABRP010000020">
    <property type="protein sequence ID" value="GAA5514585.1"/>
    <property type="molecule type" value="Genomic_DNA"/>
</dbReference>
<dbReference type="Proteomes" id="UP001401887">
    <property type="component" value="Unassembled WGS sequence"/>
</dbReference>
<feature type="compositionally biased region" description="Pro residues" evidence="1">
    <location>
        <begin position="69"/>
        <end position="82"/>
    </location>
</feature>
<keyword evidence="4" id="KW-1185">Reference proteome</keyword>
<feature type="transmembrane region" description="Helical" evidence="2">
    <location>
        <begin position="660"/>
        <end position="687"/>
    </location>
</feature>
<feature type="transmembrane region" description="Helical" evidence="2">
    <location>
        <begin position="134"/>
        <end position="154"/>
    </location>
</feature>